<keyword evidence="1" id="KW-0472">Membrane</keyword>
<organism evidence="2 3">
    <name type="scientific">Salmonella enterica I</name>
    <dbReference type="NCBI Taxonomy" id="59201"/>
    <lineage>
        <taxon>Bacteria</taxon>
        <taxon>Pseudomonadati</taxon>
        <taxon>Pseudomonadota</taxon>
        <taxon>Gammaproteobacteria</taxon>
        <taxon>Enterobacterales</taxon>
        <taxon>Enterobacteriaceae</taxon>
        <taxon>Salmonella</taxon>
    </lineage>
</organism>
<evidence type="ECO:0000313" key="2">
    <source>
        <dbReference type="EMBL" id="SUG70806.1"/>
    </source>
</evidence>
<dbReference type="PROSITE" id="PS51257">
    <property type="entry name" value="PROKAR_LIPOPROTEIN"/>
    <property type="match status" value="1"/>
</dbReference>
<evidence type="ECO:0000256" key="1">
    <source>
        <dbReference type="SAM" id="Phobius"/>
    </source>
</evidence>
<dbReference type="AlphaFoldDB" id="A0A379UTR3"/>
<keyword evidence="1" id="KW-1133">Transmembrane helix</keyword>
<dbReference type="Proteomes" id="UP000255534">
    <property type="component" value="Unassembled WGS sequence"/>
</dbReference>
<keyword evidence="1" id="KW-0812">Transmembrane</keyword>
<name>A0A379UTR3_SALET</name>
<evidence type="ECO:0000313" key="3">
    <source>
        <dbReference type="Proteomes" id="UP000255534"/>
    </source>
</evidence>
<dbReference type="EMBL" id="UGXK01000001">
    <property type="protein sequence ID" value="SUG70806.1"/>
    <property type="molecule type" value="Genomic_DNA"/>
</dbReference>
<accession>A0A379UTR3</accession>
<reference evidence="2 3" key="1">
    <citation type="submission" date="2018-06" db="EMBL/GenBank/DDBJ databases">
        <authorList>
            <consortium name="Pathogen Informatics"/>
            <person name="Doyle S."/>
        </authorList>
    </citation>
    <scope>NUCLEOTIDE SEQUENCE [LARGE SCALE GENOMIC DNA]</scope>
    <source>
        <strain evidence="2 3">NCTC5798</strain>
    </source>
</reference>
<sequence>MKYTDNAKLFISFINIGIVGCAFLLFFILYEPESAIVTYSLPGEPSSSTCDARNFIGYVDENDFAEYIKKVELTRYSMYCLKKNRGGSVEYLCKLNEYITVQGYFLHNLIKGR</sequence>
<proteinExistence type="predicted"/>
<gene>
    <name evidence="2" type="ORF">NCTC5798_01931</name>
</gene>
<protein>
    <submittedName>
        <fullName evidence="2">Putative inner membrane protein</fullName>
    </submittedName>
</protein>
<feature type="transmembrane region" description="Helical" evidence="1">
    <location>
        <begin position="9"/>
        <end position="30"/>
    </location>
</feature>